<reference evidence="2" key="1">
    <citation type="submission" date="2018-04" db="EMBL/GenBank/DDBJ databases">
        <title>Transcriptome of Schizaphis graminum biotype I.</title>
        <authorList>
            <person name="Scully E.D."/>
            <person name="Geib S.M."/>
            <person name="Palmer N.A."/>
            <person name="Koch K."/>
            <person name="Bradshaw J."/>
            <person name="Heng-Moss T."/>
            <person name="Sarath G."/>
        </authorList>
    </citation>
    <scope>NUCLEOTIDE SEQUENCE</scope>
</reference>
<keyword evidence="1" id="KW-0812">Transmembrane</keyword>
<keyword evidence="1" id="KW-1133">Transmembrane helix</keyword>
<feature type="transmembrane region" description="Helical" evidence="1">
    <location>
        <begin position="25"/>
        <end position="43"/>
    </location>
</feature>
<proteinExistence type="predicted"/>
<dbReference type="EMBL" id="GGMR01004070">
    <property type="protein sequence ID" value="MBY16689.1"/>
    <property type="molecule type" value="Transcribed_RNA"/>
</dbReference>
<accession>A0A2S2NHQ8</accession>
<protein>
    <submittedName>
        <fullName evidence="2">Uncharacterized protein</fullName>
    </submittedName>
</protein>
<gene>
    <name evidence="2" type="ORF">g.58295</name>
</gene>
<keyword evidence="1" id="KW-0472">Membrane</keyword>
<evidence type="ECO:0000313" key="2">
    <source>
        <dbReference type="EMBL" id="MBY16689.1"/>
    </source>
</evidence>
<dbReference type="AlphaFoldDB" id="A0A2S2NHQ8"/>
<evidence type="ECO:0000256" key="1">
    <source>
        <dbReference type="SAM" id="Phobius"/>
    </source>
</evidence>
<organism evidence="2">
    <name type="scientific">Schizaphis graminum</name>
    <name type="common">Green bug aphid</name>
    <dbReference type="NCBI Taxonomy" id="13262"/>
    <lineage>
        <taxon>Eukaryota</taxon>
        <taxon>Metazoa</taxon>
        <taxon>Ecdysozoa</taxon>
        <taxon>Arthropoda</taxon>
        <taxon>Hexapoda</taxon>
        <taxon>Insecta</taxon>
        <taxon>Pterygota</taxon>
        <taxon>Neoptera</taxon>
        <taxon>Paraneoptera</taxon>
        <taxon>Hemiptera</taxon>
        <taxon>Sternorrhyncha</taxon>
        <taxon>Aphidomorpha</taxon>
        <taxon>Aphidoidea</taxon>
        <taxon>Aphididae</taxon>
        <taxon>Aphidini</taxon>
        <taxon>Schizaphis</taxon>
    </lineage>
</organism>
<name>A0A2S2NHQ8_SCHGA</name>
<sequence>MYTHILYNTHTCCYNQKSHIDKHSFRLHIVAIIIIIMCVRVRVQRSAIIYGILLCQQRLRRVLYKDSHSHKDCEDEGSDTRGTGSWERGTRIISAVSGPSGVHAITPKLLIFPLSTCES</sequence>